<reference evidence="1 2" key="2">
    <citation type="journal article" date="2022" name="Mol. Ecol. Resour.">
        <title>The genomes of chicory, endive, great burdock and yacon provide insights into Asteraceae paleo-polyploidization history and plant inulin production.</title>
        <authorList>
            <person name="Fan W."/>
            <person name="Wang S."/>
            <person name="Wang H."/>
            <person name="Wang A."/>
            <person name="Jiang F."/>
            <person name="Liu H."/>
            <person name="Zhao H."/>
            <person name="Xu D."/>
            <person name="Zhang Y."/>
        </authorList>
    </citation>
    <scope>NUCLEOTIDE SEQUENCE [LARGE SCALE GENOMIC DNA]</scope>
    <source>
        <strain evidence="2">cv. Niubang</strain>
    </source>
</reference>
<dbReference type="Proteomes" id="UP001055879">
    <property type="component" value="Linkage Group LG11"/>
</dbReference>
<name>A0ACB8Z6X5_ARCLA</name>
<accession>A0ACB8Z6X5</accession>
<evidence type="ECO:0000313" key="2">
    <source>
        <dbReference type="Proteomes" id="UP001055879"/>
    </source>
</evidence>
<protein>
    <submittedName>
        <fullName evidence="1">Uncharacterized protein</fullName>
    </submittedName>
</protein>
<sequence>MTFFSFMALCYYLFFLFEDLSIVYVTFYVHLIFVFYAVKVVSCVAKDVCTLCNENFPVTLTVVTFCLDPPIHRNTANCAV</sequence>
<dbReference type="EMBL" id="CM042057">
    <property type="protein sequence ID" value="KAI3691960.1"/>
    <property type="molecule type" value="Genomic_DNA"/>
</dbReference>
<gene>
    <name evidence="1" type="ORF">L6452_31764</name>
</gene>
<comment type="caution">
    <text evidence="1">The sequence shown here is derived from an EMBL/GenBank/DDBJ whole genome shotgun (WGS) entry which is preliminary data.</text>
</comment>
<organism evidence="1 2">
    <name type="scientific">Arctium lappa</name>
    <name type="common">Greater burdock</name>
    <name type="synonym">Lappa major</name>
    <dbReference type="NCBI Taxonomy" id="4217"/>
    <lineage>
        <taxon>Eukaryota</taxon>
        <taxon>Viridiplantae</taxon>
        <taxon>Streptophyta</taxon>
        <taxon>Embryophyta</taxon>
        <taxon>Tracheophyta</taxon>
        <taxon>Spermatophyta</taxon>
        <taxon>Magnoliopsida</taxon>
        <taxon>eudicotyledons</taxon>
        <taxon>Gunneridae</taxon>
        <taxon>Pentapetalae</taxon>
        <taxon>asterids</taxon>
        <taxon>campanulids</taxon>
        <taxon>Asterales</taxon>
        <taxon>Asteraceae</taxon>
        <taxon>Carduoideae</taxon>
        <taxon>Cardueae</taxon>
        <taxon>Arctiinae</taxon>
        <taxon>Arctium</taxon>
    </lineage>
</organism>
<keyword evidence="2" id="KW-1185">Reference proteome</keyword>
<reference evidence="2" key="1">
    <citation type="journal article" date="2022" name="Mol. Ecol. Resour.">
        <title>The genomes of chicory, endive, great burdock and yacon provide insights into Asteraceae palaeo-polyploidization history and plant inulin production.</title>
        <authorList>
            <person name="Fan W."/>
            <person name="Wang S."/>
            <person name="Wang H."/>
            <person name="Wang A."/>
            <person name="Jiang F."/>
            <person name="Liu H."/>
            <person name="Zhao H."/>
            <person name="Xu D."/>
            <person name="Zhang Y."/>
        </authorList>
    </citation>
    <scope>NUCLEOTIDE SEQUENCE [LARGE SCALE GENOMIC DNA]</scope>
    <source>
        <strain evidence="2">cv. Niubang</strain>
    </source>
</reference>
<evidence type="ECO:0000313" key="1">
    <source>
        <dbReference type="EMBL" id="KAI3691960.1"/>
    </source>
</evidence>
<proteinExistence type="predicted"/>